<feature type="transmembrane region" description="Helical" evidence="7">
    <location>
        <begin position="47"/>
        <end position="66"/>
    </location>
</feature>
<dbReference type="AlphaFoldDB" id="A0A931YDV2"/>
<evidence type="ECO:0000256" key="3">
    <source>
        <dbReference type="ARBA" id="ARBA00022475"/>
    </source>
</evidence>
<dbReference type="PANTHER" id="PTHR33452:SF1">
    <property type="entry name" value="INNER MEMBRANE PROTEIN YPHA-RELATED"/>
    <property type="match status" value="1"/>
</dbReference>
<dbReference type="Proteomes" id="UP000709672">
    <property type="component" value="Unassembled WGS sequence"/>
</dbReference>
<feature type="transmembrane region" description="Helical" evidence="7">
    <location>
        <begin position="72"/>
        <end position="91"/>
    </location>
</feature>
<sequence length="128" mass="14262">MFIDLYGYQNLILFIARIVLGITFIKHGWPKIKQPLGMKTWLAEMRFPVPAALSVMVALVEFFGGWAVLAGVYLQEAALLIAADMLVATFVKRFNLKKNWVDGFELDLALLGLALMLALYGAGDWALL</sequence>
<evidence type="ECO:0000313" key="8">
    <source>
        <dbReference type="EMBL" id="MBI2052241.1"/>
    </source>
</evidence>
<organism evidence="9 10">
    <name type="scientific">Candidatus Sungiibacteriota bacterium</name>
    <dbReference type="NCBI Taxonomy" id="2750080"/>
    <lineage>
        <taxon>Bacteria</taxon>
        <taxon>Candidatus Sungiibacteriota</taxon>
    </lineage>
</organism>
<proteinExistence type="inferred from homology"/>
<evidence type="ECO:0000256" key="5">
    <source>
        <dbReference type="ARBA" id="ARBA00022989"/>
    </source>
</evidence>
<dbReference type="GO" id="GO:0005886">
    <property type="term" value="C:plasma membrane"/>
    <property type="evidence" value="ECO:0007669"/>
    <property type="project" value="UniProtKB-SubCell"/>
</dbReference>
<evidence type="ECO:0000256" key="2">
    <source>
        <dbReference type="ARBA" id="ARBA00006679"/>
    </source>
</evidence>
<reference evidence="9" key="1">
    <citation type="submission" date="2020-07" db="EMBL/GenBank/DDBJ databases">
        <title>Huge and variable diversity of episymbiotic CPR bacteria and DPANN archaea in groundwater ecosystems.</title>
        <authorList>
            <person name="He C.Y."/>
            <person name="Keren R."/>
            <person name="Whittaker M."/>
            <person name="Farag I.F."/>
            <person name="Doudna J."/>
            <person name="Cate J.H.D."/>
            <person name="Banfield J.F."/>
        </authorList>
    </citation>
    <scope>NUCLEOTIDE SEQUENCE</scope>
    <source>
        <strain evidence="8">NC_groundwater_191_Ag_S-0.1um_45_8</strain>
        <strain evidence="9">NC_groundwater_418_Ag_B-0.1um_45_10</strain>
    </source>
</reference>
<comment type="caution">
    <text evidence="9">The sequence shown here is derived from an EMBL/GenBank/DDBJ whole genome shotgun (WGS) entry which is preliminary data.</text>
</comment>
<feature type="transmembrane region" description="Helical" evidence="7">
    <location>
        <begin position="6"/>
        <end position="26"/>
    </location>
</feature>
<keyword evidence="4 7" id="KW-0812">Transmembrane</keyword>
<dbReference type="InterPro" id="IPR051907">
    <property type="entry name" value="DoxX-like_oxidoreductase"/>
</dbReference>
<gene>
    <name evidence="8" type="ORF">HYT38_00995</name>
    <name evidence="9" type="ORF">HYV66_02310</name>
</gene>
<keyword evidence="3" id="KW-1003">Cell membrane</keyword>
<keyword evidence="6 7" id="KW-0472">Membrane</keyword>
<dbReference type="Pfam" id="PF07681">
    <property type="entry name" value="DoxX"/>
    <property type="match status" value="1"/>
</dbReference>
<dbReference type="EMBL" id="JACOYY010000031">
    <property type="protein sequence ID" value="MBI2052241.1"/>
    <property type="molecule type" value="Genomic_DNA"/>
</dbReference>
<evidence type="ECO:0000256" key="4">
    <source>
        <dbReference type="ARBA" id="ARBA00022692"/>
    </source>
</evidence>
<feature type="transmembrane region" description="Helical" evidence="7">
    <location>
        <begin position="103"/>
        <end position="122"/>
    </location>
</feature>
<evidence type="ECO:0000256" key="7">
    <source>
        <dbReference type="SAM" id="Phobius"/>
    </source>
</evidence>
<evidence type="ECO:0000256" key="6">
    <source>
        <dbReference type="ARBA" id="ARBA00023136"/>
    </source>
</evidence>
<keyword evidence="5 7" id="KW-1133">Transmembrane helix</keyword>
<evidence type="ECO:0000313" key="9">
    <source>
        <dbReference type="EMBL" id="MBI2466042.1"/>
    </source>
</evidence>
<name>A0A931YDV2_9BACT</name>
<dbReference type="InterPro" id="IPR032808">
    <property type="entry name" value="DoxX"/>
</dbReference>
<dbReference type="EMBL" id="JACPHQ010000030">
    <property type="protein sequence ID" value="MBI2466042.1"/>
    <property type="molecule type" value="Genomic_DNA"/>
</dbReference>
<comment type="similarity">
    <text evidence="2">Belongs to the DoxX family.</text>
</comment>
<protein>
    <submittedName>
        <fullName evidence="9">DoxX family protein</fullName>
    </submittedName>
</protein>
<comment type="subcellular location">
    <subcellularLocation>
        <location evidence="1">Cell membrane</location>
        <topology evidence="1">Multi-pass membrane protein</topology>
    </subcellularLocation>
</comment>
<evidence type="ECO:0000256" key="1">
    <source>
        <dbReference type="ARBA" id="ARBA00004651"/>
    </source>
</evidence>
<evidence type="ECO:0000313" key="10">
    <source>
        <dbReference type="Proteomes" id="UP000709672"/>
    </source>
</evidence>
<accession>A0A931YDV2</accession>
<dbReference type="PANTHER" id="PTHR33452">
    <property type="entry name" value="OXIDOREDUCTASE CATD-RELATED"/>
    <property type="match status" value="1"/>
</dbReference>
<dbReference type="Proteomes" id="UP000786662">
    <property type="component" value="Unassembled WGS sequence"/>
</dbReference>